<protein>
    <submittedName>
        <fullName evidence="9">GTPase HflX</fullName>
    </submittedName>
</protein>
<reference evidence="10" key="1">
    <citation type="submission" date="2017-03" db="EMBL/GenBank/DDBJ databases">
        <title>Novel pathways for hydrocarbon cycling and metabolic interdependencies in hydrothermal sediment communities.</title>
        <authorList>
            <person name="Dombrowski N."/>
            <person name="Seitz K."/>
            <person name="Teske A."/>
            <person name="Baker B."/>
        </authorList>
    </citation>
    <scope>NUCLEOTIDE SEQUENCE [LARGE SCALE GENOMIC DNA]</scope>
</reference>
<feature type="domain" description="Hflx-type G" evidence="8">
    <location>
        <begin position="200"/>
        <end position="277"/>
    </location>
</feature>
<evidence type="ECO:0000256" key="5">
    <source>
        <dbReference type="ARBA" id="ARBA00022842"/>
    </source>
</evidence>
<dbReference type="EMBL" id="NATQ01000004">
    <property type="protein sequence ID" value="OQX91271.1"/>
    <property type="molecule type" value="Genomic_DNA"/>
</dbReference>
<keyword evidence="3" id="KW-0479">Metal-binding</keyword>
<dbReference type="Gene3D" id="3.40.50.11060">
    <property type="entry name" value="GTPase HflX, N-terminal domain"/>
    <property type="match status" value="1"/>
</dbReference>
<evidence type="ECO:0000313" key="9">
    <source>
        <dbReference type="EMBL" id="OQX91271.1"/>
    </source>
</evidence>
<proteinExistence type="predicted"/>
<organism evidence="9 10">
    <name type="scientific">Candidatus Coatesbacteria bacterium 4484_99</name>
    <dbReference type="NCBI Taxonomy" id="1970774"/>
    <lineage>
        <taxon>Bacteria</taxon>
        <taxon>Candidatus Coatesiibacteriota</taxon>
    </lineage>
</organism>
<evidence type="ECO:0000259" key="8">
    <source>
        <dbReference type="PROSITE" id="PS51705"/>
    </source>
</evidence>
<dbReference type="Pfam" id="PF01926">
    <property type="entry name" value="MMR_HSR1"/>
    <property type="match status" value="1"/>
</dbReference>
<dbReference type="InterPro" id="IPR016496">
    <property type="entry name" value="GTPase_HflX"/>
</dbReference>
<dbReference type="InterPro" id="IPR027417">
    <property type="entry name" value="P-loop_NTPase"/>
</dbReference>
<dbReference type="GO" id="GO:0043022">
    <property type="term" value="F:ribosome binding"/>
    <property type="evidence" value="ECO:0007669"/>
    <property type="project" value="TreeGrafter"/>
</dbReference>
<keyword evidence="5" id="KW-0460">Magnesium</keyword>
<dbReference type="GO" id="GO:0046872">
    <property type="term" value="F:metal ion binding"/>
    <property type="evidence" value="ECO:0007669"/>
    <property type="project" value="UniProtKB-KW"/>
</dbReference>
<accession>A0A1W9S345</accession>
<name>A0A1W9S345_9BACT</name>
<gene>
    <name evidence="9" type="ORF">B6D57_00320</name>
</gene>
<dbReference type="InterPro" id="IPR042108">
    <property type="entry name" value="GTPase_HflX_N_sf"/>
</dbReference>
<feature type="coiled-coil region" evidence="7">
    <location>
        <begin position="159"/>
        <end position="193"/>
    </location>
</feature>
<evidence type="ECO:0000256" key="1">
    <source>
        <dbReference type="ARBA" id="ARBA00004496"/>
    </source>
</evidence>
<dbReference type="Gene3D" id="6.10.250.2860">
    <property type="match status" value="1"/>
</dbReference>
<dbReference type="GO" id="GO:0005737">
    <property type="term" value="C:cytoplasm"/>
    <property type="evidence" value="ECO:0007669"/>
    <property type="project" value="UniProtKB-SubCell"/>
</dbReference>
<dbReference type="PANTHER" id="PTHR10229">
    <property type="entry name" value="GTP-BINDING PROTEIN HFLX"/>
    <property type="match status" value="1"/>
</dbReference>
<feature type="non-terminal residue" evidence="9">
    <location>
        <position position="277"/>
    </location>
</feature>
<evidence type="ECO:0000256" key="3">
    <source>
        <dbReference type="ARBA" id="ARBA00022723"/>
    </source>
</evidence>
<comment type="subcellular location">
    <subcellularLocation>
        <location evidence="1">Cytoplasm</location>
    </subcellularLocation>
</comment>
<evidence type="ECO:0000256" key="4">
    <source>
        <dbReference type="ARBA" id="ARBA00022741"/>
    </source>
</evidence>
<keyword evidence="7" id="KW-0175">Coiled coil</keyword>
<dbReference type="GO" id="GO:0005525">
    <property type="term" value="F:GTP binding"/>
    <property type="evidence" value="ECO:0007669"/>
    <property type="project" value="UniProtKB-KW"/>
</dbReference>
<dbReference type="FunFam" id="3.40.50.11060:FF:000001">
    <property type="entry name" value="GTPase HflX"/>
    <property type="match status" value="1"/>
</dbReference>
<evidence type="ECO:0000256" key="2">
    <source>
        <dbReference type="ARBA" id="ARBA00022490"/>
    </source>
</evidence>
<dbReference type="AlphaFoldDB" id="A0A1W9S345"/>
<evidence type="ECO:0000256" key="6">
    <source>
        <dbReference type="ARBA" id="ARBA00023134"/>
    </source>
</evidence>
<dbReference type="Pfam" id="PF13167">
    <property type="entry name" value="GTP-bdg_N"/>
    <property type="match status" value="1"/>
</dbReference>
<evidence type="ECO:0000313" key="10">
    <source>
        <dbReference type="Proteomes" id="UP000192611"/>
    </source>
</evidence>
<keyword evidence="6" id="KW-0342">GTP-binding</keyword>
<dbReference type="PROSITE" id="PS51705">
    <property type="entry name" value="G_HFLX"/>
    <property type="match status" value="1"/>
</dbReference>
<dbReference type="InterPro" id="IPR006073">
    <property type="entry name" value="GTP-bd"/>
</dbReference>
<dbReference type="PANTHER" id="PTHR10229:SF0">
    <property type="entry name" value="GTP-BINDING PROTEIN 6-RELATED"/>
    <property type="match status" value="1"/>
</dbReference>
<keyword evidence="2" id="KW-0963">Cytoplasm</keyword>
<dbReference type="InterPro" id="IPR025121">
    <property type="entry name" value="GTPase_HflX_N"/>
</dbReference>
<comment type="caution">
    <text evidence="9">The sequence shown here is derived from an EMBL/GenBank/DDBJ whole genome shotgun (WGS) entry which is preliminary data.</text>
</comment>
<dbReference type="InterPro" id="IPR030394">
    <property type="entry name" value="G_HFLX_dom"/>
</dbReference>
<dbReference type="InterPro" id="IPR032305">
    <property type="entry name" value="GTP-bd_M"/>
</dbReference>
<dbReference type="Pfam" id="PF16360">
    <property type="entry name" value="GTP-bdg_M"/>
    <property type="match status" value="1"/>
</dbReference>
<dbReference type="Gene3D" id="3.40.50.300">
    <property type="entry name" value="P-loop containing nucleotide triphosphate hydrolases"/>
    <property type="match status" value="1"/>
</dbReference>
<sequence>MDEQGRETAVIVGIDSPYEENIVSPEESLEELERLVRACGAVVLGRVMCRQKKPYPATYISSGKVNEITELCQEEGVDFVAFDVELSPRQVVNMEDAFDCKVLDRTQIILDIFARHASTMEGKIQVELAQLTYLLPRLVGKGKVLSRLGGGIGTRGPGETKLEVDRRRIRNRIAKLLNQIERVEKRKRYASSRRRRRGVFHITLVGYTNSGKSTLLNALTGAEVFVEEGYFSTLDTTTRRFYVEGAGDVVVSDTVGFISKLPHTLVDAFKATLDIVR</sequence>
<dbReference type="SUPFAM" id="SSF52540">
    <property type="entry name" value="P-loop containing nucleoside triphosphate hydrolases"/>
    <property type="match status" value="1"/>
</dbReference>
<dbReference type="Proteomes" id="UP000192611">
    <property type="component" value="Unassembled WGS sequence"/>
</dbReference>
<evidence type="ECO:0000256" key="7">
    <source>
        <dbReference type="SAM" id="Coils"/>
    </source>
</evidence>
<dbReference type="NCBIfam" id="TIGR03156">
    <property type="entry name" value="GTP_HflX"/>
    <property type="match status" value="1"/>
</dbReference>
<keyword evidence="4" id="KW-0547">Nucleotide-binding</keyword>